<accession>X0VKK8</accession>
<evidence type="ECO:0000259" key="1">
    <source>
        <dbReference type="Pfam" id="PF00496"/>
    </source>
</evidence>
<comment type="caution">
    <text evidence="2">The sequence shown here is derived from an EMBL/GenBank/DDBJ whole genome shotgun (WGS) entry which is preliminary data.</text>
</comment>
<dbReference type="InterPro" id="IPR039424">
    <property type="entry name" value="SBP_5"/>
</dbReference>
<feature type="non-terminal residue" evidence="2">
    <location>
        <position position="249"/>
    </location>
</feature>
<dbReference type="Pfam" id="PF00496">
    <property type="entry name" value="SBP_bac_5"/>
    <property type="match status" value="1"/>
</dbReference>
<dbReference type="AlphaFoldDB" id="X0VKK8"/>
<evidence type="ECO:0000313" key="2">
    <source>
        <dbReference type="EMBL" id="GAG18829.1"/>
    </source>
</evidence>
<dbReference type="PANTHER" id="PTHR30290:SF34">
    <property type="entry name" value="ABC TRANSPORTER, PERIPLASMIC OLIGO-PEPTIDE BINDING PROTEIN, PUTATIVE-RELATED"/>
    <property type="match status" value="1"/>
</dbReference>
<sequence>MKKIACLFGCFLLLLGAVSADAEVKNPDTFVLADIGSVDSMDPAKAYDTAGSAKLWTVYETLIFFDGPHTGQFKPVLATQVPTVENGGISADGKTITFTIRKGVKFHEGGVLTPEDVAYSLKRAMVSDPNGGPMWMLLEAMTGKGNTRKDGKIIPGIFEEIDKSIEVKGDQVILHLPKPYPPLLGILCYSSSCIIDKEWAISKGCWDGNIKNAAKYNKPAEGKEPLQSIANGTGAYRLKVWETAKQFVF</sequence>
<name>X0VKK8_9ZZZZ</name>
<organism evidence="2">
    <name type="scientific">marine sediment metagenome</name>
    <dbReference type="NCBI Taxonomy" id="412755"/>
    <lineage>
        <taxon>unclassified sequences</taxon>
        <taxon>metagenomes</taxon>
        <taxon>ecological metagenomes</taxon>
    </lineage>
</organism>
<reference evidence="2" key="1">
    <citation type="journal article" date="2014" name="Front. Microbiol.">
        <title>High frequency of phylogenetically diverse reductive dehalogenase-homologous genes in deep subseafloor sedimentary metagenomes.</title>
        <authorList>
            <person name="Kawai M."/>
            <person name="Futagami T."/>
            <person name="Toyoda A."/>
            <person name="Takaki Y."/>
            <person name="Nishi S."/>
            <person name="Hori S."/>
            <person name="Arai W."/>
            <person name="Tsubouchi T."/>
            <person name="Morono Y."/>
            <person name="Uchiyama I."/>
            <person name="Ito T."/>
            <person name="Fujiyama A."/>
            <person name="Inagaki F."/>
            <person name="Takami H."/>
        </authorList>
    </citation>
    <scope>NUCLEOTIDE SEQUENCE</scope>
    <source>
        <strain evidence="2">Expedition CK06-06</strain>
    </source>
</reference>
<dbReference type="PANTHER" id="PTHR30290">
    <property type="entry name" value="PERIPLASMIC BINDING COMPONENT OF ABC TRANSPORTER"/>
    <property type="match status" value="1"/>
</dbReference>
<dbReference type="EMBL" id="BARS01039431">
    <property type="protein sequence ID" value="GAG18829.1"/>
    <property type="molecule type" value="Genomic_DNA"/>
</dbReference>
<dbReference type="GO" id="GO:0015833">
    <property type="term" value="P:peptide transport"/>
    <property type="evidence" value="ECO:0007669"/>
    <property type="project" value="TreeGrafter"/>
</dbReference>
<gene>
    <name evidence="2" type="ORF">S01H1_60208</name>
</gene>
<protein>
    <recommendedName>
        <fullName evidence="1">Solute-binding protein family 5 domain-containing protein</fullName>
    </recommendedName>
</protein>
<dbReference type="SUPFAM" id="SSF53850">
    <property type="entry name" value="Periplasmic binding protein-like II"/>
    <property type="match status" value="1"/>
</dbReference>
<dbReference type="Gene3D" id="3.40.190.10">
    <property type="entry name" value="Periplasmic binding protein-like II"/>
    <property type="match status" value="1"/>
</dbReference>
<proteinExistence type="predicted"/>
<dbReference type="GO" id="GO:1904680">
    <property type="term" value="F:peptide transmembrane transporter activity"/>
    <property type="evidence" value="ECO:0007669"/>
    <property type="project" value="TreeGrafter"/>
</dbReference>
<dbReference type="InterPro" id="IPR000914">
    <property type="entry name" value="SBP_5_dom"/>
</dbReference>
<feature type="domain" description="Solute-binding protein family 5" evidence="1">
    <location>
        <begin position="73"/>
        <end position="249"/>
    </location>
</feature>